<dbReference type="AlphaFoldDB" id="T2J8M4"/>
<comment type="caution">
    <text evidence="2">The sequence shown here is derived from an EMBL/GenBank/DDBJ whole genome shotgun (WGS) entry which is preliminary data.</text>
</comment>
<sequence length="85" mass="9488">MLMLIPIRQWFKRKIPKVPPDIRKQLQQELLNEAELDTEFLFLTVSSCIIASLGLLMNSAAVIIGAMLIAPLMLPLRGLALGMLD</sequence>
<evidence type="ECO:0000313" key="3">
    <source>
        <dbReference type="Proteomes" id="UP000018198"/>
    </source>
</evidence>
<gene>
    <name evidence="2" type="ORF">CWATWH0401_1124</name>
</gene>
<reference evidence="2 3" key="1">
    <citation type="submission" date="2013-01" db="EMBL/GenBank/DDBJ databases">
        <authorList>
            <person name="Bench S."/>
        </authorList>
    </citation>
    <scope>NUCLEOTIDE SEQUENCE [LARGE SCALE GENOMIC DNA]</scope>
    <source>
        <strain evidence="2 3">WH 0401</strain>
    </source>
</reference>
<keyword evidence="1" id="KW-0812">Transmembrane</keyword>
<dbReference type="PANTHER" id="PTHR20992">
    <property type="entry name" value="AT15442P-RELATED"/>
    <property type="match status" value="1"/>
</dbReference>
<evidence type="ECO:0008006" key="4">
    <source>
        <dbReference type="Google" id="ProtNLM"/>
    </source>
</evidence>
<dbReference type="Proteomes" id="UP000018198">
    <property type="component" value="Unassembled WGS sequence"/>
</dbReference>
<dbReference type="InterPro" id="IPR005240">
    <property type="entry name" value="DUF389"/>
</dbReference>
<feature type="non-terminal residue" evidence="2">
    <location>
        <position position="85"/>
    </location>
</feature>
<name>T2J8M4_CROWT</name>
<feature type="transmembrane region" description="Helical" evidence="1">
    <location>
        <begin position="40"/>
        <end position="69"/>
    </location>
</feature>
<accession>T2J8M4</accession>
<organism evidence="2 3">
    <name type="scientific">Crocosphaera watsonii WH 0401</name>
    <dbReference type="NCBI Taxonomy" id="555881"/>
    <lineage>
        <taxon>Bacteria</taxon>
        <taxon>Bacillati</taxon>
        <taxon>Cyanobacteriota</taxon>
        <taxon>Cyanophyceae</taxon>
        <taxon>Oscillatoriophycideae</taxon>
        <taxon>Chroococcales</taxon>
        <taxon>Aphanothecaceae</taxon>
        <taxon>Crocosphaera</taxon>
    </lineage>
</organism>
<evidence type="ECO:0000256" key="1">
    <source>
        <dbReference type="SAM" id="Phobius"/>
    </source>
</evidence>
<keyword evidence="1" id="KW-1133">Transmembrane helix</keyword>
<dbReference type="EMBL" id="CAQM01000330">
    <property type="protein sequence ID" value="CCQ61516.1"/>
    <property type="molecule type" value="Genomic_DNA"/>
</dbReference>
<keyword evidence="1" id="KW-0472">Membrane</keyword>
<proteinExistence type="predicted"/>
<reference evidence="2 3" key="2">
    <citation type="submission" date="2013-09" db="EMBL/GenBank/DDBJ databases">
        <title>Whole genome comparison of six Crocosphaera watsonii strains with differing phenotypes.</title>
        <authorList>
            <person name="Bench S.R."/>
            <person name="Heller P."/>
            <person name="Frank I."/>
            <person name="Arciniega M."/>
            <person name="Shilova I.N."/>
            <person name="Zehr J.P."/>
        </authorList>
    </citation>
    <scope>NUCLEOTIDE SEQUENCE [LARGE SCALE GENOMIC DNA]</scope>
    <source>
        <strain evidence="2 3">WH 0401</strain>
    </source>
</reference>
<dbReference type="PANTHER" id="PTHR20992:SF9">
    <property type="entry name" value="AT15442P-RELATED"/>
    <property type="match status" value="1"/>
</dbReference>
<protein>
    <recommendedName>
        <fullName evidence="4">DUF389 domain-containing protein</fullName>
    </recommendedName>
</protein>
<evidence type="ECO:0000313" key="2">
    <source>
        <dbReference type="EMBL" id="CCQ61516.1"/>
    </source>
</evidence>